<dbReference type="PANTHER" id="PTHR42718:SF9">
    <property type="entry name" value="MAJOR FACILITATOR SUPERFAMILY MULTIDRUG TRANSPORTER MFSC"/>
    <property type="match status" value="1"/>
</dbReference>
<dbReference type="PANTHER" id="PTHR42718">
    <property type="entry name" value="MAJOR FACILITATOR SUPERFAMILY MULTIDRUG TRANSPORTER MFSC"/>
    <property type="match status" value="1"/>
</dbReference>
<evidence type="ECO:0000256" key="5">
    <source>
        <dbReference type="ARBA" id="ARBA00023136"/>
    </source>
</evidence>
<comment type="subcellular location">
    <subcellularLocation>
        <location evidence="1">Cell membrane</location>
        <topology evidence="1">Multi-pass membrane protein</topology>
    </subcellularLocation>
</comment>
<feature type="transmembrane region" description="Helical" evidence="6">
    <location>
        <begin position="211"/>
        <end position="228"/>
    </location>
</feature>
<keyword evidence="4 6" id="KW-1133">Transmembrane helix</keyword>
<comment type="caution">
    <text evidence="8">The sequence shown here is derived from an EMBL/GenBank/DDBJ whole genome shotgun (WGS) entry which is preliminary data.</text>
</comment>
<dbReference type="InterPro" id="IPR020846">
    <property type="entry name" value="MFS_dom"/>
</dbReference>
<dbReference type="CDD" id="cd17321">
    <property type="entry name" value="MFS_MMR_MDR_like"/>
    <property type="match status" value="1"/>
</dbReference>
<name>A0ABV6N6L3_9PSEU</name>
<evidence type="ECO:0000256" key="6">
    <source>
        <dbReference type="SAM" id="Phobius"/>
    </source>
</evidence>
<proteinExistence type="predicted"/>
<dbReference type="InterPro" id="IPR011701">
    <property type="entry name" value="MFS"/>
</dbReference>
<evidence type="ECO:0000256" key="2">
    <source>
        <dbReference type="ARBA" id="ARBA00022448"/>
    </source>
</evidence>
<dbReference type="Pfam" id="PF07690">
    <property type="entry name" value="MFS_1"/>
    <property type="match status" value="1"/>
</dbReference>
<evidence type="ECO:0000313" key="8">
    <source>
        <dbReference type="EMBL" id="MFC0548212.1"/>
    </source>
</evidence>
<gene>
    <name evidence="8" type="ORF">ACFFH7_42360</name>
</gene>
<dbReference type="InterPro" id="IPR036259">
    <property type="entry name" value="MFS_trans_sf"/>
</dbReference>
<feature type="transmembrane region" description="Helical" evidence="6">
    <location>
        <begin position="249"/>
        <end position="272"/>
    </location>
</feature>
<feature type="transmembrane region" description="Helical" evidence="6">
    <location>
        <begin position="97"/>
        <end position="116"/>
    </location>
</feature>
<protein>
    <submittedName>
        <fullName evidence="8">MFS transporter</fullName>
    </submittedName>
</protein>
<evidence type="ECO:0000256" key="4">
    <source>
        <dbReference type="ARBA" id="ARBA00022989"/>
    </source>
</evidence>
<organism evidence="8 9">
    <name type="scientific">Kutzneria chonburiensis</name>
    <dbReference type="NCBI Taxonomy" id="1483604"/>
    <lineage>
        <taxon>Bacteria</taxon>
        <taxon>Bacillati</taxon>
        <taxon>Actinomycetota</taxon>
        <taxon>Actinomycetes</taxon>
        <taxon>Pseudonocardiales</taxon>
        <taxon>Pseudonocardiaceae</taxon>
        <taxon>Kutzneria</taxon>
    </lineage>
</organism>
<feature type="domain" description="Major facilitator superfamily (MFS) profile" evidence="7">
    <location>
        <begin position="1"/>
        <end position="292"/>
    </location>
</feature>
<dbReference type="EMBL" id="JBHLUD010000015">
    <property type="protein sequence ID" value="MFC0548212.1"/>
    <property type="molecule type" value="Genomic_DNA"/>
</dbReference>
<keyword evidence="5 6" id="KW-0472">Membrane</keyword>
<evidence type="ECO:0000259" key="7">
    <source>
        <dbReference type="PROSITE" id="PS50850"/>
    </source>
</evidence>
<dbReference type="Gene3D" id="1.20.1720.10">
    <property type="entry name" value="Multidrug resistance protein D"/>
    <property type="match status" value="1"/>
</dbReference>
<keyword evidence="9" id="KW-1185">Reference proteome</keyword>
<dbReference type="Proteomes" id="UP001589810">
    <property type="component" value="Unassembled WGS sequence"/>
</dbReference>
<feature type="transmembrane region" description="Helical" evidence="6">
    <location>
        <begin position="40"/>
        <end position="56"/>
    </location>
</feature>
<evidence type="ECO:0000313" key="9">
    <source>
        <dbReference type="Proteomes" id="UP001589810"/>
    </source>
</evidence>
<keyword evidence="3 6" id="KW-0812">Transmembrane</keyword>
<dbReference type="PROSITE" id="PS50850">
    <property type="entry name" value="MFS"/>
    <property type="match status" value="1"/>
</dbReference>
<feature type="transmembrane region" description="Helical" evidence="6">
    <location>
        <begin position="186"/>
        <end position="205"/>
    </location>
</feature>
<evidence type="ECO:0000256" key="1">
    <source>
        <dbReference type="ARBA" id="ARBA00004651"/>
    </source>
</evidence>
<sequence length="292" mass="30310">MAISRMPLVSLCLGFFMIPLDATVVTTALPAIGRDRGRQWVLDGYTLVFACLLLSAGSLGDRLGARRVFLCGLGLFVLASMVCGLATTLGLLNAARVVQGLAAALVLPTSLALINASYPERAARARAIGVWGGMGGIAAGLGPVLGGVLTGWIGWPVIFFLNVTVGVAAIVLTLRHVVAPSARARVGLDLPGQVLSVLAVGGLAFGLIEGVVWAYAVAALGGVGFVLVEQRRRHPMLPLSLFRSKEFTGSVLVGAAINTGFYGELFLLSLYFQHIRLLTPALAGLALLPSPA</sequence>
<dbReference type="RefSeq" id="WP_379794591.1">
    <property type="nucleotide sequence ID" value="NZ_JBHLUD010000015.1"/>
</dbReference>
<dbReference type="SUPFAM" id="SSF103473">
    <property type="entry name" value="MFS general substrate transporter"/>
    <property type="match status" value="1"/>
</dbReference>
<accession>A0ABV6N6L3</accession>
<feature type="transmembrane region" description="Helical" evidence="6">
    <location>
        <begin position="68"/>
        <end position="91"/>
    </location>
</feature>
<feature type="transmembrane region" description="Helical" evidence="6">
    <location>
        <begin position="128"/>
        <end position="146"/>
    </location>
</feature>
<keyword evidence="2" id="KW-0813">Transport</keyword>
<reference evidence="8 9" key="1">
    <citation type="submission" date="2024-09" db="EMBL/GenBank/DDBJ databases">
        <authorList>
            <person name="Sun Q."/>
            <person name="Mori K."/>
        </authorList>
    </citation>
    <scope>NUCLEOTIDE SEQUENCE [LARGE SCALE GENOMIC DNA]</scope>
    <source>
        <strain evidence="8 9">TBRC 1432</strain>
    </source>
</reference>
<evidence type="ECO:0000256" key="3">
    <source>
        <dbReference type="ARBA" id="ARBA00022692"/>
    </source>
</evidence>
<feature type="transmembrane region" description="Helical" evidence="6">
    <location>
        <begin position="152"/>
        <end position="174"/>
    </location>
</feature>